<feature type="compositionally biased region" description="Low complexity" evidence="1">
    <location>
        <begin position="446"/>
        <end position="464"/>
    </location>
</feature>
<feature type="region of interest" description="Disordered" evidence="1">
    <location>
        <begin position="61"/>
        <end position="97"/>
    </location>
</feature>
<name>A0A4Z1I408_9HELO</name>
<accession>A0A4Z1I408</accession>
<protein>
    <submittedName>
        <fullName evidence="2">Uncharacterized protein</fullName>
    </submittedName>
</protein>
<feature type="compositionally biased region" description="Basic and acidic residues" evidence="1">
    <location>
        <begin position="731"/>
        <end position="750"/>
    </location>
</feature>
<feature type="compositionally biased region" description="Basic and acidic residues" evidence="1">
    <location>
        <begin position="418"/>
        <end position="427"/>
    </location>
</feature>
<dbReference type="EMBL" id="PQXN01000155">
    <property type="protein sequence ID" value="TGO51723.1"/>
    <property type="molecule type" value="Genomic_DNA"/>
</dbReference>
<feature type="compositionally biased region" description="Acidic residues" evidence="1">
    <location>
        <begin position="376"/>
        <end position="417"/>
    </location>
</feature>
<feature type="region of interest" description="Disordered" evidence="1">
    <location>
        <begin position="363"/>
        <end position="473"/>
    </location>
</feature>
<reference evidence="2 3" key="1">
    <citation type="submission" date="2017-12" db="EMBL/GenBank/DDBJ databases">
        <title>Comparative genomics of Botrytis spp.</title>
        <authorList>
            <person name="Valero-Jimenez C.A."/>
            <person name="Tapia P."/>
            <person name="Veloso J."/>
            <person name="Silva-Moreno E."/>
            <person name="Staats M."/>
            <person name="Valdes J.H."/>
            <person name="Van Kan J.A.L."/>
        </authorList>
    </citation>
    <scope>NUCLEOTIDE SEQUENCE [LARGE SCALE GENOMIC DNA]</scope>
    <source>
        <strain evidence="2 3">MUCL11595</strain>
    </source>
</reference>
<feature type="compositionally biased region" description="Polar residues" evidence="1">
    <location>
        <begin position="150"/>
        <end position="160"/>
    </location>
</feature>
<keyword evidence="3" id="KW-1185">Reference proteome</keyword>
<evidence type="ECO:0000313" key="2">
    <source>
        <dbReference type="EMBL" id="TGO51723.1"/>
    </source>
</evidence>
<feature type="compositionally biased region" description="Low complexity" evidence="1">
    <location>
        <begin position="130"/>
        <end position="143"/>
    </location>
</feature>
<organism evidence="2 3">
    <name type="scientific">Botryotinia convoluta</name>
    <dbReference type="NCBI Taxonomy" id="54673"/>
    <lineage>
        <taxon>Eukaryota</taxon>
        <taxon>Fungi</taxon>
        <taxon>Dikarya</taxon>
        <taxon>Ascomycota</taxon>
        <taxon>Pezizomycotina</taxon>
        <taxon>Leotiomycetes</taxon>
        <taxon>Helotiales</taxon>
        <taxon>Sclerotiniaceae</taxon>
        <taxon>Botryotinia</taxon>
    </lineage>
</organism>
<evidence type="ECO:0000313" key="3">
    <source>
        <dbReference type="Proteomes" id="UP000297527"/>
    </source>
</evidence>
<dbReference type="OrthoDB" id="3559882at2759"/>
<feature type="compositionally biased region" description="Low complexity" evidence="1">
    <location>
        <begin position="66"/>
        <end position="85"/>
    </location>
</feature>
<feature type="region of interest" description="Disordered" evidence="1">
    <location>
        <begin position="118"/>
        <end position="172"/>
    </location>
</feature>
<evidence type="ECO:0000256" key="1">
    <source>
        <dbReference type="SAM" id="MobiDB-lite"/>
    </source>
</evidence>
<dbReference type="Proteomes" id="UP000297527">
    <property type="component" value="Unassembled WGS sequence"/>
</dbReference>
<dbReference type="AlphaFoldDB" id="A0A4Z1I408"/>
<comment type="caution">
    <text evidence="2">The sequence shown here is derived from an EMBL/GenBank/DDBJ whole genome shotgun (WGS) entry which is preliminary data.</text>
</comment>
<gene>
    <name evidence="2" type="ORF">BCON_0155g00060</name>
</gene>
<feature type="compositionally biased region" description="Basic and acidic residues" evidence="1">
    <location>
        <begin position="681"/>
        <end position="692"/>
    </location>
</feature>
<proteinExistence type="predicted"/>
<sequence length="750" mass="83570">MFHSSKSSKVTLHKKLFAPVSITSALGSGSSTEPKATIPVLLPAEPVLETEVQAEVQIQTQEQDIVSVSSNPVSSTTKSDSALPPAAVPTPVPNTHSTIDTVELQDTETENKVVANSIQVLPPSPPRSPFYPSSSSHQSSHQSSTHRRNMSSTSATTTKFGSPPPSYTPFVTNSLPSQAYPYHVQNRYGHTNGYRHPNGNVYSNGFPAGNQYVNAPLNHQVIHRTGFASPSPSPSPGLQLPDLVDEVLRLRDRLNLLEGGALALPGERGSRERGRGKGRRGDIEIDEERKNKKAKEIERETREAIERWEEIEKCGLGYEDFLDEFFGNDYNDWKIEKFEFEEEGEVEGGLNLKLESGRGMEFVDEVCDVEEKGRDEYEDEDDEEEEGKEDEEEETESEEDEDEESESEEESSEEQSAEEEKTPKPEDTITLLPSVFVDERTKSRFHPPYSSSSSTFSSYFPRSSAPSTPPYNQQKFQEIPLKSTPAVPDPPRIVQRQHPDPSLPGFGCHYFVDAGSIQNITVIYPVTSLPQSMDDLKEEKEVVRCVLEGWNKGIIDKYGHRPSKRAYAAIIYPDPQAPLPRKKLRIALSFTPIYPPTSSSTSPIPTTQTPTNPEDITTDTSIYISTTNGCTSFSLSNNNGVMDYTKYKVKYSNQDVHERHDGILEVGRLRGALGCEVFEKQDHDRGKGKGGEEVEGDGTENKIGDEEEQWENEVVKDKWKDDNHGVGWGDGDDKKGYALKDEKEMEGGWI</sequence>
<feature type="region of interest" description="Disordered" evidence="1">
    <location>
        <begin position="681"/>
        <end position="750"/>
    </location>
</feature>
<feature type="compositionally biased region" description="Basic and acidic residues" evidence="1">
    <location>
        <begin position="713"/>
        <end position="724"/>
    </location>
</feature>